<sequence length="151" mass="15906">METPTASMETGRQPGLLCSRGLSGQTRGPGLVEDEDVHGTKAVISFSLKCLKVGIGQRLGPAGPRQGHARQSASSPALHAGRKGLPCGMVRLQKSNVLPSPRQSAPRSCCSPPTLHPLPSSPPRNLRPFSRRSQGWGILSDCLPWTSGPVA</sequence>
<organism evidence="2 3">
    <name type="scientific">Marmota monax</name>
    <name type="common">Woodchuck</name>
    <dbReference type="NCBI Taxonomy" id="9995"/>
    <lineage>
        <taxon>Eukaryota</taxon>
        <taxon>Metazoa</taxon>
        <taxon>Chordata</taxon>
        <taxon>Craniata</taxon>
        <taxon>Vertebrata</taxon>
        <taxon>Euteleostomi</taxon>
        <taxon>Mammalia</taxon>
        <taxon>Eutheria</taxon>
        <taxon>Euarchontoglires</taxon>
        <taxon>Glires</taxon>
        <taxon>Rodentia</taxon>
        <taxon>Sciuromorpha</taxon>
        <taxon>Sciuridae</taxon>
        <taxon>Xerinae</taxon>
        <taxon>Marmotini</taxon>
        <taxon>Marmota</taxon>
    </lineage>
</organism>
<evidence type="ECO:0000313" key="2">
    <source>
        <dbReference type="EMBL" id="VTJ59886.1"/>
    </source>
</evidence>
<dbReference type="EMBL" id="CABDUW010000131">
    <property type="protein sequence ID" value="VTJ59886.1"/>
    <property type="molecule type" value="Genomic_DNA"/>
</dbReference>
<feature type="compositionally biased region" description="Polar residues" evidence="1">
    <location>
        <begin position="93"/>
        <end position="106"/>
    </location>
</feature>
<comment type="caution">
    <text evidence="2">The sequence shown here is derived from an EMBL/GenBank/DDBJ whole genome shotgun (WGS) entry which is preliminary data.</text>
</comment>
<feature type="compositionally biased region" description="Polar residues" evidence="1">
    <location>
        <begin position="1"/>
        <end position="10"/>
    </location>
</feature>
<name>A0A5E4AT10_MARMO</name>
<evidence type="ECO:0000313" key="3">
    <source>
        <dbReference type="Proteomes" id="UP000335636"/>
    </source>
</evidence>
<protein>
    <submittedName>
        <fullName evidence="2">Uncharacterized protein</fullName>
    </submittedName>
</protein>
<reference evidence="2" key="1">
    <citation type="submission" date="2019-04" db="EMBL/GenBank/DDBJ databases">
        <authorList>
            <person name="Alioto T."/>
            <person name="Alioto T."/>
        </authorList>
    </citation>
    <scope>NUCLEOTIDE SEQUENCE [LARGE SCALE GENOMIC DNA]</scope>
</reference>
<keyword evidence="3" id="KW-1185">Reference proteome</keyword>
<gene>
    <name evidence="2" type="ORF">MONAX_5E016454</name>
</gene>
<feature type="region of interest" description="Disordered" evidence="1">
    <location>
        <begin position="1"/>
        <end position="30"/>
    </location>
</feature>
<proteinExistence type="predicted"/>
<evidence type="ECO:0000256" key="1">
    <source>
        <dbReference type="SAM" id="MobiDB-lite"/>
    </source>
</evidence>
<dbReference type="Proteomes" id="UP000335636">
    <property type="component" value="Unassembled WGS sequence"/>
</dbReference>
<dbReference type="AlphaFoldDB" id="A0A5E4AT10"/>
<feature type="region of interest" description="Disordered" evidence="1">
    <location>
        <begin position="58"/>
        <end position="130"/>
    </location>
</feature>
<accession>A0A5E4AT10</accession>